<name>A0A8J7PY25_9PROT</name>
<evidence type="ECO:0000313" key="2">
    <source>
        <dbReference type="Proteomes" id="UP000664414"/>
    </source>
</evidence>
<evidence type="ECO:0000313" key="1">
    <source>
        <dbReference type="EMBL" id="MBN9413098.1"/>
    </source>
</evidence>
<organism evidence="1 2">
    <name type="scientific">Candidatus Paracaedimonas acanthamoebae</name>
    <dbReference type="NCBI Taxonomy" id="244581"/>
    <lineage>
        <taxon>Bacteria</taxon>
        <taxon>Pseudomonadati</taxon>
        <taxon>Pseudomonadota</taxon>
        <taxon>Alphaproteobacteria</taxon>
        <taxon>Holosporales</taxon>
        <taxon>Caedimonadaceae</taxon>
        <taxon>Candidatus Paracaedimonas</taxon>
    </lineage>
</organism>
<dbReference type="AlphaFoldDB" id="A0A8J7PY25"/>
<proteinExistence type="predicted"/>
<dbReference type="EMBL" id="JAFKGL010000016">
    <property type="protein sequence ID" value="MBN9413098.1"/>
    <property type="molecule type" value="Genomic_DNA"/>
</dbReference>
<accession>A0A8J7PY25</accession>
<sequence length="82" mass="9664">MATNNTDEYDQLQQLYGQHWTIHHLQEINRTPTTLTPLEVLHQQLHQQDDKKENVSALIEHIHKKLHDQMDLSSAHNTSTHH</sequence>
<comment type="caution">
    <text evidence="1">The sequence shown here is derived from an EMBL/GenBank/DDBJ whole genome shotgun (WGS) entry which is preliminary data.</text>
</comment>
<protein>
    <submittedName>
        <fullName evidence="1">Uncharacterized protein</fullName>
    </submittedName>
</protein>
<reference evidence="1" key="1">
    <citation type="submission" date="2021-02" db="EMBL/GenBank/DDBJ databases">
        <title>Thiocyanate and organic carbon inputs drive convergent selection for specific autotrophic Afipia and Thiobacillus strains within complex microbiomes.</title>
        <authorList>
            <person name="Huddy R.J."/>
            <person name="Sachdeva R."/>
            <person name="Kadzinga F."/>
            <person name="Kantor R.S."/>
            <person name="Harrison S.T.L."/>
            <person name="Banfield J.F."/>
        </authorList>
    </citation>
    <scope>NUCLEOTIDE SEQUENCE</scope>
    <source>
        <strain evidence="1">SCN18_10_11_15_R4_P_38_20</strain>
    </source>
</reference>
<dbReference type="Proteomes" id="UP000664414">
    <property type="component" value="Unassembled WGS sequence"/>
</dbReference>
<gene>
    <name evidence="1" type="ORF">J0H12_04160</name>
</gene>